<dbReference type="AlphaFoldDB" id="A0A7S3CJF5"/>
<reference evidence="1" key="1">
    <citation type="submission" date="2021-01" db="EMBL/GenBank/DDBJ databases">
        <authorList>
            <person name="Corre E."/>
            <person name="Pelletier E."/>
            <person name="Niang G."/>
            <person name="Scheremetjew M."/>
            <person name="Finn R."/>
            <person name="Kale V."/>
            <person name="Holt S."/>
            <person name="Cochrane G."/>
            <person name="Meng A."/>
            <person name="Brown T."/>
            <person name="Cohen L."/>
        </authorList>
    </citation>
    <scope>NUCLEOTIDE SEQUENCE</scope>
    <source>
        <strain evidence="1">Ras09</strain>
    </source>
</reference>
<protein>
    <submittedName>
        <fullName evidence="1">Uncharacterized protein</fullName>
    </submittedName>
</protein>
<proteinExistence type="predicted"/>
<organism evidence="1">
    <name type="scientific">Strombidium rassoulzadegani</name>
    <dbReference type="NCBI Taxonomy" id="1082188"/>
    <lineage>
        <taxon>Eukaryota</taxon>
        <taxon>Sar</taxon>
        <taxon>Alveolata</taxon>
        <taxon>Ciliophora</taxon>
        <taxon>Intramacronucleata</taxon>
        <taxon>Spirotrichea</taxon>
        <taxon>Oligotrichia</taxon>
        <taxon>Strombidiidae</taxon>
        <taxon>Strombidium</taxon>
    </lineage>
</organism>
<dbReference type="EMBL" id="HBIA01003539">
    <property type="protein sequence ID" value="CAE0230047.1"/>
    <property type="molecule type" value="Transcribed_RNA"/>
</dbReference>
<gene>
    <name evidence="1" type="ORF">SRAS04492_LOCUS1833</name>
</gene>
<name>A0A7S3CJF5_9SPIT</name>
<sequence length="434" mass="48370">MGCGESRPAAGGSLKDATNYHTLSTAFIKGKGGELPSLNPSDQLETLFKLSLPDSQYGSWDQKKIELDDNLNLVESDANVKSFAESAQKQILRGLQLQGVVLQKAKGITLDEKTQYIGSKYKAGEAIDQMDEVSKEISKRIKKKGEQQKDEDNNGIKNFPKLCVKLMLEKPYLSDMIKANQLQSELDPDNFESSGAQNLLFGAFSSMTAKVVSKAQAKTDQIDGYNLPQAVMYVAGRLGEENFKSIMDMVEAYKGVKEQSNSERVEVAKKTVMIFPGVTQAFISKDKALDYLKKDDGSQTEKLFRVLFKVAVDLQGNMRPMDVKKFLGDDPAAKAEDMRDGLFQRLMVQVQSYSIEGPTGEDIDPETVLGEMKKSKDPTKVPDIYTMLHIIHVRQLENENDPNKSSNILDYSKKDKWESFLEKEAKKTVAEATP</sequence>
<accession>A0A7S3CJF5</accession>
<evidence type="ECO:0000313" key="1">
    <source>
        <dbReference type="EMBL" id="CAE0230047.1"/>
    </source>
</evidence>